<comment type="subcellular location">
    <subcellularLocation>
        <location evidence="1">Nucleus</location>
    </subcellularLocation>
</comment>
<proteinExistence type="inferred from homology"/>
<evidence type="ECO:0000259" key="2">
    <source>
        <dbReference type="Pfam" id="PF22466"/>
    </source>
</evidence>
<gene>
    <name evidence="3" type="ORF">RF11_13176</name>
</gene>
<dbReference type="Pfam" id="PF22466">
    <property type="entry name" value="PSF3_N"/>
    <property type="match status" value="1"/>
</dbReference>
<accession>A0A0C2IZG5</accession>
<dbReference type="GO" id="GO:1902975">
    <property type="term" value="P:mitotic DNA replication initiation"/>
    <property type="evidence" value="ECO:0007669"/>
    <property type="project" value="TreeGrafter"/>
</dbReference>
<dbReference type="InterPro" id="IPR036224">
    <property type="entry name" value="GINS_bundle-like_dom_sf"/>
</dbReference>
<feature type="domain" description="DNA replication complex GINS protein PSF3 N-terminal" evidence="2">
    <location>
        <begin position="9"/>
        <end position="59"/>
    </location>
</feature>
<dbReference type="InterPro" id="IPR055221">
    <property type="entry name" value="PSF3_N"/>
</dbReference>
<sequence length="209" mass="24588">MEGFDDYLNLNDILACSVRVPCKLKCSLRNLGSVIPANEEPDIPANTLMDMPLWLVKDLTRREGILELECPKYYKKTYREIQIADPRVLNLHKMGPNFYFVGLKFSTFKTPDSREILATLYLVCLIFIQVLRLRLKSILDHSQSTQDSEDKSYVIILDDTERYLYKLFNDQNRVFLEWQHKPKSEIKTSINVQKMRKRKQFMADNSILD</sequence>
<dbReference type="PANTHER" id="PTHR22768">
    <property type="entry name" value="DNA REPLICATION COMPLEX GINS PROTEIN PSF3"/>
    <property type="match status" value="1"/>
</dbReference>
<comment type="caution">
    <text evidence="3">The sequence shown here is derived from an EMBL/GenBank/DDBJ whole genome shotgun (WGS) entry which is preliminary data.</text>
</comment>
<dbReference type="AlphaFoldDB" id="A0A0C2IZG5"/>
<comment type="similarity">
    <text evidence="1">Belongs to the GINS3/PSF3 family.</text>
</comment>
<dbReference type="CDD" id="cd21693">
    <property type="entry name" value="GINS_B_Psf3"/>
    <property type="match status" value="1"/>
</dbReference>
<name>A0A0C2IZG5_THEKT</name>
<dbReference type="SUPFAM" id="SSF160059">
    <property type="entry name" value="PriA/YqbF domain"/>
    <property type="match status" value="1"/>
</dbReference>
<evidence type="ECO:0000313" key="3">
    <source>
        <dbReference type="EMBL" id="KII70919.1"/>
    </source>
</evidence>
<dbReference type="InterPro" id="IPR010492">
    <property type="entry name" value="GINS_Psf3"/>
</dbReference>
<protein>
    <recommendedName>
        <fullName evidence="1">DNA replication complex GINS protein PSF3</fullName>
    </recommendedName>
</protein>
<dbReference type="Gene3D" id="1.20.58.2050">
    <property type="match status" value="1"/>
</dbReference>
<dbReference type="CDD" id="cd11713">
    <property type="entry name" value="GINS_A_psf3"/>
    <property type="match status" value="1"/>
</dbReference>
<evidence type="ECO:0000313" key="4">
    <source>
        <dbReference type="Proteomes" id="UP000031668"/>
    </source>
</evidence>
<dbReference type="OrthoDB" id="10251744at2759"/>
<dbReference type="GO" id="GO:0000811">
    <property type="term" value="C:GINS complex"/>
    <property type="evidence" value="ECO:0007669"/>
    <property type="project" value="UniProtKB-UniRule"/>
</dbReference>
<comment type="function">
    <text evidence="1">The GINS complex plays an essential role in the initiation of DNA replication.</text>
</comment>
<dbReference type="SUPFAM" id="SSF158573">
    <property type="entry name" value="GINS helical bundle-like"/>
    <property type="match status" value="1"/>
</dbReference>
<comment type="subunit">
    <text evidence="1">Component of the GINS complex.</text>
</comment>
<dbReference type="PANTHER" id="PTHR22768:SF0">
    <property type="entry name" value="DNA REPLICATION COMPLEX GINS PROTEIN PSF3"/>
    <property type="match status" value="1"/>
</dbReference>
<organism evidence="3 4">
    <name type="scientific">Thelohanellus kitauei</name>
    <name type="common">Myxosporean</name>
    <dbReference type="NCBI Taxonomy" id="669202"/>
    <lineage>
        <taxon>Eukaryota</taxon>
        <taxon>Metazoa</taxon>
        <taxon>Cnidaria</taxon>
        <taxon>Myxozoa</taxon>
        <taxon>Myxosporea</taxon>
        <taxon>Bivalvulida</taxon>
        <taxon>Platysporina</taxon>
        <taxon>Myxobolidae</taxon>
        <taxon>Thelohanellus</taxon>
    </lineage>
</organism>
<dbReference type="OMA" id="AAYKEIY"/>
<reference evidence="3 4" key="1">
    <citation type="journal article" date="2014" name="Genome Biol. Evol.">
        <title>The genome of the myxosporean Thelohanellus kitauei shows adaptations to nutrient acquisition within its fish host.</title>
        <authorList>
            <person name="Yang Y."/>
            <person name="Xiong J."/>
            <person name="Zhou Z."/>
            <person name="Huo F."/>
            <person name="Miao W."/>
            <person name="Ran C."/>
            <person name="Liu Y."/>
            <person name="Zhang J."/>
            <person name="Feng J."/>
            <person name="Wang M."/>
            <person name="Wang M."/>
            <person name="Wang L."/>
            <person name="Yao B."/>
        </authorList>
    </citation>
    <scope>NUCLEOTIDE SEQUENCE [LARGE SCALE GENOMIC DNA]</scope>
    <source>
        <strain evidence="3">Wuqing</strain>
    </source>
</reference>
<keyword evidence="4" id="KW-1185">Reference proteome</keyword>
<keyword evidence="1" id="KW-0539">Nucleus</keyword>
<dbReference type="InterPro" id="IPR038437">
    <property type="entry name" value="GINS_Psf3_sf"/>
</dbReference>
<evidence type="ECO:0000256" key="1">
    <source>
        <dbReference type="RuleBase" id="RU367161"/>
    </source>
</evidence>
<dbReference type="EMBL" id="JWZT01001930">
    <property type="protein sequence ID" value="KII70919.1"/>
    <property type="molecule type" value="Genomic_DNA"/>
</dbReference>
<keyword evidence="1" id="KW-0235">DNA replication</keyword>
<dbReference type="Proteomes" id="UP000031668">
    <property type="component" value="Unassembled WGS sequence"/>
</dbReference>